<feature type="transmembrane region" description="Helical" evidence="5">
    <location>
        <begin position="139"/>
        <end position="156"/>
    </location>
</feature>
<evidence type="ECO:0000256" key="3">
    <source>
        <dbReference type="ARBA" id="ARBA00022989"/>
    </source>
</evidence>
<feature type="transmembrane region" description="Helical" evidence="5">
    <location>
        <begin position="85"/>
        <end position="112"/>
    </location>
</feature>
<evidence type="ECO:0000313" key="7">
    <source>
        <dbReference type="EMBL" id="GES38857.1"/>
    </source>
</evidence>
<feature type="compositionally biased region" description="Pro residues" evidence="6">
    <location>
        <begin position="949"/>
        <end position="978"/>
    </location>
</feature>
<gene>
    <name evidence="7" type="ORF">RAJCM14343_4125</name>
</gene>
<feature type="transmembrane region" description="Helical" evidence="5">
    <location>
        <begin position="46"/>
        <end position="65"/>
    </location>
</feature>
<dbReference type="Pfam" id="PF03699">
    <property type="entry name" value="UPF0182"/>
    <property type="match status" value="1"/>
</dbReference>
<dbReference type="PANTHER" id="PTHR39344:SF1">
    <property type="entry name" value="UPF0182 PROTEIN SLL1060"/>
    <property type="match status" value="1"/>
</dbReference>
<organism evidence="7 8">
    <name type="scientific">Rhodococcus aetherivorans</name>
    <dbReference type="NCBI Taxonomy" id="191292"/>
    <lineage>
        <taxon>Bacteria</taxon>
        <taxon>Bacillati</taxon>
        <taxon>Actinomycetota</taxon>
        <taxon>Actinomycetes</taxon>
        <taxon>Mycobacteriales</taxon>
        <taxon>Nocardiaceae</taxon>
        <taxon>Rhodococcus</taxon>
    </lineage>
</organism>
<evidence type="ECO:0000256" key="4">
    <source>
        <dbReference type="ARBA" id="ARBA00023136"/>
    </source>
</evidence>
<keyword evidence="4 5" id="KW-0472">Membrane</keyword>
<feature type="transmembrane region" description="Helical" evidence="5">
    <location>
        <begin position="196"/>
        <end position="218"/>
    </location>
</feature>
<keyword evidence="1 5" id="KW-1003">Cell membrane</keyword>
<keyword evidence="8" id="KW-1185">Reference proteome</keyword>
<feature type="transmembrane region" description="Helical" evidence="5">
    <location>
        <begin position="250"/>
        <end position="267"/>
    </location>
</feature>
<dbReference type="NCBIfam" id="NF000825">
    <property type="entry name" value="PRK00068.1"/>
    <property type="match status" value="1"/>
</dbReference>
<keyword evidence="2 5" id="KW-0812">Transmembrane</keyword>
<dbReference type="HAMAP" id="MF_01600">
    <property type="entry name" value="UPF0182"/>
    <property type="match status" value="1"/>
</dbReference>
<dbReference type="Proteomes" id="UP000325466">
    <property type="component" value="Unassembled WGS sequence"/>
</dbReference>
<evidence type="ECO:0000313" key="8">
    <source>
        <dbReference type="Proteomes" id="UP000325466"/>
    </source>
</evidence>
<feature type="region of interest" description="Disordered" evidence="6">
    <location>
        <begin position="936"/>
        <end position="980"/>
    </location>
</feature>
<dbReference type="EMBL" id="BLAH01000103">
    <property type="protein sequence ID" value="GES38857.1"/>
    <property type="molecule type" value="Genomic_DNA"/>
</dbReference>
<comment type="caution">
    <text evidence="7">The sequence shown here is derived from an EMBL/GenBank/DDBJ whole genome shotgun (WGS) entry which is preliminary data.</text>
</comment>
<comment type="similarity">
    <text evidence="5">Belongs to the UPF0182 family.</text>
</comment>
<comment type="subcellular location">
    <subcellularLocation>
        <location evidence="5">Cell membrane</location>
        <topology evidence="5">Multi-pass membrane protein</topology>
    </subcellularLocation>
</comment>
<name>A0ABQ0YQI1_9NOCA</name>
<feature type="region of interest" description="Disordered" evidence="6">
    <location>
        <begin position="1"/>
        <end position="36"/>
    </location>
</feature>
<evidence type="ECO:0000256" key="5">
    <source>
        <dbReference type="HAMAP-Rule" id="MF_01600"/>
    </source>
</evidence>
<evidence type="ECO:0000256" key="1">
    <source>
        <dbReference type="ARBA" id="ARBA00022475"/>
    </source>
</evidence>
<evidence type="ECO:0000256" key="2">
    <source>
        <dbReference type="ARBA" id="ARBA00022692"/>
    </source>
</evidence>
<feature type="transmembrane region" description="Helical" evidence="5">
    <location>
        <begin position="298"/>
        <end position="317"/>
    </location>
</feature>
<accession>A0ABQ0YQI1</accession>
<sequence length="1031" mass="111503">MGGRTSRPHRVDPAPSTGRRGACGRSEVDVHPSEPGRLLPRPAHRAIVALLVLFALLIAGPRLIAVYTDWLWFGEVGYREVWGTIIVTRLVLFAAVTLVVTGLLFGVTAWAYRSRPLFAVGPDDPIERYRIVVLRRPKLFAIGIPLLLGLFFGLSAQSQWARVQLFLHGGSFGSVDAQFGYDVGFYVFDLPFYRLVLTWAFLALFLALVLCTATHYLFGGLRLPFATGAGDRRGATGAAGATTRAARIQIAVLAGSFVALKAVAYWFDRYQLLWSGRKEPTFTGAGFTDINAVLPARLILVAIAVLCAAAFFASILLDDLRVPLMATALLVLSSIVVGGIFPALTEQFSVRPNAADRESPYIERNIAATRQAYGIEADRVEYLDYPGVGTRPPREIPADVTTIANARLLDPNVLSRTFTQQQQLKNFYGFTPQLDIDRYTIDGEVGDYIVAARELSPKSLSGNQTQWINRHTVYTHGNGFVAAPANRVNAAVRDAAAAGSGSDSGYPIYTVSDIASQASGRQLIPVEQPRIYFGELIAASDPDYAIVGGSAGAAPREYDTDTSQYTYTGSGGVPIGSWINRLAFAVRYGERNILFSGAIGADSKIIFDRDPKTRVERVAPWLRTDGNPYPAVVDGRIVWIVDGYTTLAHYPYAQAGALPDAHVSDTGRLLPGEPVSYIRNSVKATVDAYDGTVTLYQVDTNDPVLAAWMGAFPGAVQPPESITPELRSHFRYPEDLFGLQRDRLAKYHVDDPREFFTNNAFWSVPSDPTSEAVGSQPPYYVLVGDRESAAPSFRLASAMVGFNREFLSAYISVNSDPDGYGRMEVLQLPTDTQTQGPQQTQNSMISDTRVASERTLLERSNRIHYGNLLTLPIADGGVLYVEPLYTERLTSTADGSTFPQLSRVLVSYREPSAGGVRVGYAPTLAEALDQVFGAGTGRMATAPGGDAATPPPPDPAATAPPPEEGATVPPPTAPPAEPTPEQLTDAVLELNSALADLRDAQRTGDFTSYGAALDRLQRAIDNFLAAGGSLN</sequence>
<keyword evidence="3 5" id="KW-1133">Transmembrane helix</keyword>
<reference evidence="7 8" key="1">
    <citation type="journal article" date="2018" name="Biodegradation">
        <title>1,4-Dioxane degradation characteristics of Rhodococcus aetherivorans JCM 14343.</title>
        <authorList>
            <person name="Inoue D."/>
            <person name="Tsunoda T."/>
            <person name="Yamamoto N."/>
            <person name="Ike M."/>
            <person name="Sei K."/>
        </authorList>
    </citation>
    <scope>NUCLEOTIDE SEQUENCE [LARGE SCALE GENOMIC DNA]</scope>
    <source>
        <strain evidence="7 8">JCM 14343</strain>
    </source>
</reference>
<feature type="transmembrane region" description="Helical" evidence="5">
    <location>
        <begin position="324"/>
        <end position="344"/>
    </location>
</feature>
<evidence type="ECO:0000256" key="6">
    <source>
        <dbReference type="SAM" id="MobiDB-lite"/>
    </source>
</evidence>
<dbReference type="PANTHER" id="PTHR39344">
    <property type="entry name" value="UPF0182 PROTEIN SLL1060"/>
    <property type="match status" value="1"/>
</dbReference>
<proteinExistence type="inferred from homology"/>
<protein>
    <recommendedName>
        <fullName evidence="5">UPF0182 protein RAJCM14343_4125</fullName>
    </recommendedName>
</protein>
<dbReference type="NCBIfam" id="NF009097">
    <property type="entry name" value="PRK12438.1"/>
    <property type="match status" value="1"/>
</dbReference>
<dbReference type="InterPro" id="IPR005372">
    <property type="entry name" value="UPF0182"/>
</dbReference>